<feature type="compositionally biased region" description="Polar residues" evidence="2">
    <location>
        <begin position="765"/>
        <end position="774"/>
    </location>
</feature>
<evidence type="ECO:0000256" key="1">
    <source>
        <dbReference type="ARBA" id="ARBA00022679"/>
    </source>
</evidence>
<dbReference type="PANTHER" id="PTHR13707">
    <property type="entry name" value="KETOACID-COENZYME A TRANSFERASE"/>
    <property type="match status" value="1"/>
</dbReference>
<protein>
    <submittedName>
        <fullName evidence="5">Succinyl-CoA:3-ketoacid-coenzyme A transferase</fullName>
    </submittedName>
</protein>
<dbReference type="Gene3D" id="3.40.1080.10">
    <property type="entry name" value="Glutaconate Coenzyme A-transferase"/>
    <property type="match status" value="1"/>
</dbReference>
<dbReference type="GO" id="GO:0008260">
    <property type="term" value="F:succinyl-CoA:3-oxo-acid CoA-transferase activity"/>
    <property type="evidence" value="ECO:0007669"/>
    <property type="project" value="TreeGrafter"/>
</dbReference>
<proteinExistence type="predicted"/>
<dbReference type="NCBIfam" id="TIGR02428">
    <property type="entry name" value="pcaJ_scoB_fam"/>
    <property type="match status" value="1"/>
</dbReference>
<feature type="region of interest" description="Disordered" evidence="2">
    <location>
        <begin position="1"/>
        <end position="30"/>
    </location>
</feature>
<dbReference type="PANTHER" id="PTHR13707:SF23">
    <property type="entry name" value="SUCCINYL-COA:3-KETOACID-COENZYME A TRANSFERASE"/>
    <property type="match status" value="1"/>
</dbReference>
<dbReference type="Proteomes" id="UP000095280">
    <property type="component" value="Unplaced"/>
</dbReference>
<dbReference type="SUPFAM" id="SSF100950">
    <property type="entry name" value="NagB/RpiA/CoA transferase-like"/>
    <property type="match status" value="1"/>
</dbReference>
<keyword evidence="1" id="KW-0808">Transferase</keyword>
<dbReference type="InterPro" id="IPR004165">
    <property type="entry name" value="CoA_trans_fam_I"/>
</dbReference>
<organism evidence="4 5">
    <name type="scientific">Macrostomum lignano</name>
    <dbReference type="NCBI Taxonomy" id="282301"/>
    <lineage>
        <taxon>Eukaryota</taxon>
        <taxon>Metazoa</taxon>
        <taxon>Spiralia</taxon>
        <taxon>Lophotrochozoa</taxon>
        <taxon>Platyhelminthes</taxon>
        <taxon>Rhabditophora</taxon>
        <taxon>Macrostomorpha</taxon>
        <taxon>Macrostomida</taxon>
        <taxon>Macrostomidae</taxon>
        <taxon>Macrostomum</taxon>
    </lineage>
</organism>
<dbReference type="GO" id="GO:0005739">
    <property type="term" value="C:mitochondrion"/>
    <property type="evidence" value="ECO:0007669"/>
    <property type="project" value="TreeGrafter"/>
</dbReference>
<keyword evidence="3" id="KW-1133">Transmembrane helix</keyword>
<dbReference type="AlphaFoldDB" id="A0A1I8FPW9"/>
<evidence type="ECO:0000256" key="3">
    <source>
        <dbReference type="SAM" id="Phobius"/>
    </source>
</evidence>
<name>A0A1I8FPW9_9PLAT</name>
<keyword evidence="3" id="KW-0472">Membrane</keyword>
<evidence type="ECO:0000313" key="4">
    <source>
        <dbReference type="Proteomes" id="UP000095280"/>
    </source>
</evidence>
<feature type="region of interest" description="Disordered" evidence="2">
    <location>
        <begin position="752"/>
        <end position="774"/>
    </location>
</feature>
<dbReference type="PROSITE" id="PS01274">
    <property type="entry name" value="COA_TRANSF_2"/>
    <property type="match status" value="1"/>
</dbReference>
<feature type="compositionally biased region" description="Polar residues" evidence="2">
    <location>
        <begin position="1"/>
        <end position="25"/>
    </location>
</feature>
<evidence type="ECO:0000313" key="5">
    <source>
        <dbReference type="WBParaSite" id="maker-unitig_4267-snap-gene-0.2-mRNA-1"/>
    </source>
</evidence>
<dbReference type="InterPro" id="IPR012791">
    <property type="entry name" value="3-oxoacid_CoA-transf_B"/>
</dbReference>
<keyword evidence="3" id="KW-0812">Transmembrane</keyword>
<dbReference type="InterPro" id="IPR037171">
    <property type="entry name" value="NagB/RpiA_transferase-like"/>
</dbReference>
<reference evidence="5" key="1">
    <citation type="submission" date="2016-11" db="UniProtKB">
        <authorList>
            <consortium name="WormBaseParasite"/>
        </authorList>
    </citation>
    <scope>IDENTIFICATION</scope>
</reference>
<dbReference type="SMART" id="SM00882">
    <property type="entry name" value="CoA_trans"/>
    <property type="match status" value="1"/>
</dbReference>
<accession>A0A1I8FPW9</accession>
<evidence type="ECO:0000256" key="2">
    <source>
        <dbReference type="SAM" id="MobiDB-lite"/>
    </source>
</evidence>
<feature type="region of interest" description="Disordered" evidence="2">
    <location>
        <begin position="436"/>
        <end position="456"/>
    </location>
</feature>
<keyword evidence="4" id="KW-1185">Reference proteome</keyword>
<feature type="transmembrane region" description="Helical" evidence="3">
    <location>
        <begin position="306"/>
        <end position="327"/>
    </location>
</feature>
<dbReference type="WBParaSite" id="maker-unitig_4267-snap-gene-0.2-mRNA-1">
    <property type="protein sequence ID" value="maker-unitig_4267-snap-gene-0.2-mRNA-1"/>
    <property type="gene ID" value="maker-unitig_4267-snap-gene-0.2"/>
</dbReference>
<dbReference type="InterPro" id="IPR004164">
    <property type="entry name" value="CoA_transf_AS"/>
</dbReference>
<dbReference type="Pfam" id="PF01144">
    <property type="entry name" value="CoA_trans"/>
    <property type="match status" value="1"/>
</dbReference>
<sequence length="774" mass="81572">VGANRDTSSSSRVAPNRDTSSSSRVGANRDTSRSKAVKFDVLLHLVAFFFNHRTIDLNHLLASYGWSTSNRGRRVVARAHHPPPSAGVQGRHVRETWVSKSAMLAASFIPAGMKVHLQSENGFLGLGPYPTAEQVDPDLINAGKETVTALPGAAYFDSASSFAMIRGGHIDVTVLGAMQVSKTGDLANWMIPGKLVKGMGGAMDLVGVPGTKVVVTMEHCAKDGKAKILDRCSLPLNGKACVDMLITEKAVFTVDPEQVRVWCSPEIAEGISVQDLVECTEAQFQTKDFPVLIIIIIIMHYYNRMIGFHFLIVHAFAACSAAVQLAWGPRRRGPGASGPTLPLPPSPASGLCAEPVHAGLRARLSGFFLGGCLDGGGQGERWGLRQPRSDSCFFFTVTGQAFVGDELGCKCSFELSTPTATGSTAAFALPAEALASPPPAHSTNQVQPGPGHDGWAKSRNYELQQVKTLAARSRDAAIIATGRLGRLRRLCAMLLSPQLTGNAATRACDCLIATSGRLLGQRPPELKPAAAAAAAAAPKLSEENARWSFASDEGCSLFCISQAKVAAQAFASFLFLQGRVGWYSVLPMHLHLGGRGEHDEAGRVRGAAVVHQPELRLRKSSPAGGLQQGADGVLASRCSSEVPETAAAARSGRGRGCRICSNDGGGRSAEDFFFRPLPAPCFAATGLSSMAARPGSCSQWPSGSVGPLVPLAEALAVPPAHLLHQVVPDATSMIGCAFRNWPERGSLTVSAAAAAEDGRRPSLPKASSRSLSTR</sequence>